<sequence length="137" mass="15817">MTQVNRYLEDKAMDHIDHALGRPVDPRSETYRNYFYVIGDTDLRREMASSPHWQSDGKTREGEYFSVTAEGRAALAVHLKAVGDKHRRWIVSYAGYQMEVVAISRAKARYSKWLDISDVDDSLSFGQFQRNSKVRLA</sequence>
<keyword evidence="2" id="KW-1185">Reference proteome</keyword>
<dbReference type="Proteomes" id="UP001597203">
    <property type="component" value="Unassembled WGS sequence"/>
</dbReference>
<gene>
    <name evidence="1" type="ORF">ACFQ24_04740</name>
</gene>
<name>A0ABW3NY92_9SPHN</name>
<accession>A0ABW3NY92</accession>
<proteinExistence type="predicted"/>
<evidence type="ECO:0000313" key="1">
    <source>
        <dbReference type="EMBL" id="MFD1104195.1"/>
    </source>
</evidence>
<protein>
    <submittedName>
        <fullName evidence="1">Uncharacterized protein</fullName>
    </submittedName>
</protein>
<dbReference type="EMBL" id="JBHTLS010000079">
    <property type="protein sequence ID" value="MFD1104195.1"/>
    <property type="molecule type" value="Genomic_DNA"/>
</dbReference>
<dbReference type="RefSeq" id="WP_380909362.1">
    <property type="nucleotide sequence ID" value="NZ_JBHTLS010000079.1"/>
</dbReference>
<organism evidence="1 2">
    <name type="scientific">Sphingobium olei</name>
    <dbReference type="NCBI Taxonomy" id="420955"/>
    <lineage>
        <taxon>Bacteria</taxon>
        <taxon>Pseudomonadati</taxon>
        <taxon>Pseudomonadota</taxon>
        <taxon>Alphaproteobacteria</taxon>
        <taxon>Sphingomonadales</taxon>
        <taxon>Sphingomonadaceae</taxon>
        <taxon>Sphingobium</taxon>
    </lineage>
</organism>
<reference evidence="2" key="1">
    <citation type="journal article" date="2019" name="Int. J. Syst. Evol. Microbiol.">
        <title>The Global Catalogue of Microorganisms (GCM) 10K type strain sequencing project: providing services to taxonomists for standard genome sequencing and annotation.</title>
        <authorList>
            <consortium name="The Broad Institute Genomics Platform"/>
            <consortium name="The Broad Institute Genome Sequencing Center for Infectious Disease"/>
            <person name="Wu L."/>
            <person name="Ma J."/>
        </authorList>
    </citation>
    <scope>NUCLEOTIDE SEQUENCE [LARGE SCALE GENOMIC DNA]</scope>
    <source>
        <strain evidence="2">CCUG 54329</strain>
    </source>
</reference>
<comment type="caution">
    <text evidence="1">The sequence shown here is derived from an EMBL/GenBank/DDBJ whole genome shotgun (WGS) entry which is preliminary data.</text>
</comment>
<evidence type="ECO:0000313" key="2">
    <source>
        <dbReference type="Proteomes" id="UP001597203"/>
    </source>
</evidence>